<evidence type="ECO:0000256" key="7">
    <source>
        <dbReference type="SAM" id="Phobius"/>
    </source>
</evidence>
<dbReference type="SMART" id="SM00388">
    <property type="entry name" value="HisKA"/>
    <property type="match status" value="1"/>
</dbReference>
<evidence type="ECO:0000256" key="2">
    <source>
        <dbReference type="ARBA" id="ARBA00012438"/>
    </source>
</evidence>
<gene>
    <name evidence="9" type="ORF">ACFSM5_21835</name>
</gene>
<evidence type="ECO:0000313" key="9">
    <source>
        <dbReference type="EMBL" id="MFD2265559.1"/>
    </source>
</evidence>
<keyword evidence="6" id="KW-0902">Two-component regulatory system</keyword>
<dbReference type="InterPro" id="IPR000014">
    <property type="entry name" value="PAS"/>
</dbReference>
<dbReference type="SMART" id="SM00091">
    <property type="entry name" value="PAS"/>
    <property type="match status" value="2"/>
</dbReference>
<keyword evidence="7" id="KW-0812">Transmembrane</keyword>
<sequence length="639" mass="70970">MNWPNILLTIVMPLGYLLLLGVMWQWRRRLKAMEVRMERRRQLLDGLSTPLAMFDEQSTRRFANNSFRLLDGDKHGTLTEAATELARRVLRTRGPHVESLTVIVDGTPKALTITAFPVPEGVACQVADLSETERLMADLSRHIAAQDEVLNQVGQAIAIFGPDRRLKYANTAFLDLWQLPPEIVSREPSIVELDDDLRVRRLMPDEADMAVARRRTLSYFENLVEPLESLLHLPTGVTLHTRIAPHPFGGLIFTYADVTDKLVLERNYNTAIAVQRETLDNLAEGVAFFGLDRRLALFNPAFCRTWGLSEEKMAEQPTLDAIIEHCTGMTTGDDAAASRDRVIADIDQRRVRHGVDVRLDGQHTEFTWVPMPDGATLFLCLDVTDRARAEAALRERARALEEADRLKTEFIANVSYELRTPLNTIIGFAEILSQAYFGPINERQREYTDGILESSGRLLLLINDILDLATIEAGYMVLDREMLPVQPLLEATLGLVRERARARDLALTLDIPAQENGGGDLQVFADGKRMRQALFNLLSNACTFTQPGGAVALGATVEDGYIELFVADTGVGIATGDKDRVFERFERRGRSAGAGLGLSLVKSIIELHGGTVDLTSQPGKGTRVVCRLPVTEEPALPAA</sequence>
<dbReference type="InterPro" id="IPR003594">
    <property type="entry name" value="HATPase_dom"/>
</dbReference>
<dbReference type="InterPro" id="IPR036890">
    <property type="entry name" value="HATPase_C_sf"/>
</dbReference>
<evidence type="ECO:0000313" key="10">
    <source>
        <dbReference type="Proteomes" id="UP001597295"/>
    </source>
</evidence>
<dbReference type="PRINTS" id="PR00344">
    <property type="entry name" value="BCTRLSENSOR"/>
</dbReference>
<dbReference type="EMBL" id="JBHUIP010000016">
    <property type="protein sequence ID" value="MFD2265559.1"/>
    <property type="molecule type" value="Genomic_DNA"/>
</dbReference>
<keyword evidence="3" id="KW-0597">Phosphoprotein</keyword>
<evidence type="ECO:0000256" key="4">
    <source>
        <dbReference type="ARBA" id="ARBA00022679"/>
    </source>
</evidence>
<name>A0ABW5E0H7_9PROT</name>
<evidence type="ECO:0000256" key="5">
    <source>
        <dbReference type="ARBA" id="ARBA00022777"/>
    </source>
</evidence>
<dbReference type="SUPFAM" id="SSF47384">
    <property type="entry name" value="Homodimeric domain of signal transducing histidine kinase"/>
    <property type="match status" value="1"/>
</dbReference>
<dbReference type="Gene3D" id="1.10.287.130">
    <property type="match status" value="1"/>
</dbReference>
<dbReference type="Pfam" id="PF00512">
    <property type="entry name" value="HisKA"/>
    <property type="match status" value="1"/>
</dbReference>
<organism evidence="9 10">
    <name type="scientific">Lacibacterium aquatile</name>
    <dbReference type="NCBI Taxonomy" id="1168082"/>
    <lineage>
        <taxon>Bacteria</taxon>
        <taxon>Pseudomonadati</taxon>
        <taxon>Pseudomonadota</taxon>
        <taxon>Alphaproteobacteria</taxon>
        <taxon>Rhodospirillales</taxon>
        <taxon>Rhodospirillaceae</taxon>
    </lineage>
</organism>
<keyword evidence="5" id="KW-0418">Kinase</keyword>
<dbReference type="InterPro" id="IPR003661">
    <property type="entry name" value="HisK_dim/P_dom"/>
</dbReference>
<dbReference type="InterPro" id="IPR005467">
    <property type="entry name" value="His_kinase_dom"/>
</dbReference>
<dbReference type="PANTHER" id="PTHR43711:SF31">
    <property type="entry name" value="HISTIDINE KINASE"/>
    <property type="match status" value="1"/>
</dbReference>
<dbReference type="EC" id="2.7.13.3" evidence="2"/>
<dbReference type="SUPFAM" id="SSF55785">
    <property type="entry name" value="PYP-like sensor domain (PAS domain)"/>
    <property type="match status" value="2"/>
</dbReference>
<dbReference type="Pfam" id="PF02518">
    <property type="entry name" value="HATPase_c"/>
    <property type="match status" value="1"/>
</dbReference>
<dbReference type="Pfam" id="PF12860">
    <property type="entry name" value="PAS_7"/>
    <property type="match status" value="2"/>
</dbReference>
<dbReference type="PANTHER" id="PTHR43711">
    <property type="entry name" value="TWO-COMPONENT HISTIDINE KINASE"/>
    <property type="match status" value="1"/>
</dbReference>
<keyword evidence="7" id="KW-1133">Transmembrane helix</keyword>
<dbReference type="SMART" id="SM00387">
    <property type="entry name" value="HATPase_c"/>
    <property type="match status" value="1"/>
</dbReference>
<feature type="transmembrane region" description="Helical" evidence="7">
    <location>
        <begin position="6"/>
        <end position="26"/>
    </location>
</feature>
<dbReference type="CDD" id="cd00075">
    <property type="entry name" value="HATPase"/>
    <property type="match status" value="1"/>
</dbReference>
<reference evidence="10" key="1">
    <citation type="journal article" date="2019" name="Int. J. Syst. Evol. Microbiol.">
        <title>The Global Catalogue of Microorganisms (GCM) 10K type strain sequencing project: providing services to taxonomists for standard genome sequencing and annotation.</title>
        <authorList>
            <consortium name="The Broad Institute Genomics Platform"/>
            <consortium name="The Broad Institute Genome Sequencing Center for Infectious Disease"/>
            <person name="Wu L."/>
            <person name="Ma J."/>
        </authorList>
    </citation>
    <scope>NUCLEOTIDE SEQUENCE [LARGE SCALE GENOMIC DNA]</scope>
    <source>
        <strain evidence="10">CGMCC 1.19062</strain>
    </source>
</reference>
<dbReference type="Proteomes" id="UP001597295">
    <property type="component" value="Unassembled WGS sequence"/>
</dbReference>
<keyword evidence="7" id="KW-0472">Membrane</keyword>
<protein>
    <recommendedName>
        <fullName evidence="2">histidine kinase</fullName>
        <ecNumber evidence="2">2.7.13.3</ecNumber>
    </recommendedName>
</protein>
<dbReference type="CDD" id="cd00082">
    <property type="entry name" value="HisKA"/>
    <property type="match status" value="1"/>
</dbReference>
<keyword evidence="9" id="KW-0067">ATP-binding</keyword>
<comment type="catalytic activity">
    <reaction evidence="1">
        <text>ATP + protein L-histidine = ADP + protein N-phospho-L-histidine.</text>
        <dbReference type="EC" id="2.7.13.3"/>
    </reaction>
</comment>
<dbReference type="InterPro" id="IPR050736">
    <property type="entry name" value="Sensor_HK_Regulatory"/>
</dbReference>
<evidence type="ECO:0000256" key="6">
    <source>
        <dbReference type="ARBA" id="ARBA00023012"/>
    </source>
</evidence>
<dbReference type="Gene3D" id="3.30.450.20">
    <property type="entry name" value="PAS domain"/>
    <property type="match status" value="1"/>
</dbReference>
<dbReference type="Gene3D" id="3.30.565.10">
    <property type="entry name" value="Histidine kinase-like ATPase, C-terminal domain"/>
    <property type="match status" value="1"/>
</dbReference>
<comment type="caution">
    <text evidence="9">The sequence shown here is derived from an EMBL/GenBank/DDBJ whole genome shotgun (WGS) entry which is preliminary data.</text>
</comment>
<keyword evidence="10" id="KW-1185">Reference proteome</keyword>
<dbReference type="GO" id="GO:0005524">
    <property type="term" value="F:ATP binding"/>
    <property type="evidence" value="ECO:0007669"/>
    <property type="project" value="UniProtKB-KW"/>
</dbReference>
<keyword evidence="9" id="KW-0547">Nucleotide-binding</keyword>
<feature type="domain" description="Histidine kinase" evidence="8">
    <location>
        <begin position="413"/>
        <end position="632"/>
    </location>
</feature>
<dbReference type="InterPro" id="IPR035965">
    <property type="entry name" value="PAS-like_dom_sf"/>
</dbReference>
<accession>A0ABW5E0H7</accession>
<evidence type="ECO:0000259" key="8">
    <source>
        <dbReference type="PROSITE" id="PS50109"/>
    </source>
</evidence>
<evidence type="ECO:0000256" key="3">
    <source>
        <dbReference type="ARBA" id="ARBA00022553"/>
    </source>
</evidence>
<evidence type="ECO:0000256" key="1">
    <source>
        <dbReference type="ARBA" id="ARBA00000085"/>
    </source>
</evidence>
<proteinExistence type="predicted"/>
<dbReference type="RefSeq" id="WP_379879023.1">
    <property type="nucleotide sequence ID" value="NZ_JBHUIP010000016.1"/>
</dbReference>
<dbReference type="InterPro" id="IPR004358">
    <property type="entry name" value="Sig_transdc_His_kin-like_C"/>
</dbReference>
<dbReference type="PROSITE" id="PS50109">
    <property type="entry name" value="HIS_KIN"/>
    <property type="match status" value="1"/>
</dbReference>
<dbReference type="InterPro" id="IPR036097">
    <property type="entry name" value="HisK_dim/P_sf"/>
</dbReference>
<dbReference type="SUPFAM" id="SSF55874">
    <property type="entry name" value="ATPase domain of HSP90 chaperone/DNA topoisomerase II/histidine kinase"/>
    <property type="match status" value="1"/>
</dbReference>
<keyword evidence="4" id="KW-0808">Transferase</keyword>